<evidence type="ECO:0000313" key="2">
    <source>
        <dbReference type="EMBL" id="CCC50475.1"/>
    </source>
</evidence>
<reference evidence="2" key="1">
    <citation type="journal article" date="2012" name="Proc. Natl. Acad. Sci. U.S.A.">
        <title>Antigenic diversity is generated by distinct evolutionary mechanisms in African trypanosome species.</title>
        <authorList>
            <person name="Jackson A.P."/>
            <person name="Berry A."/>
            <person name="Aslett M."/>
            <person name="Allison H.C."/>
            <person name="Burton P."/>
            <person name="Vavrova-Anderson J."/>
            <person name="Brown R."/>
            <person name="Browne H."/>
            <person name="Corton N."/>
            <person name="Hauser H."/>
            <person name="Gamble J."/>
            <person name="Gilderthorp R."/>
            <person name="Marcello L."/>
            <person name="McQuillan J."/>
            <person name="Otto T.D."/>
            <person name="Quail M.A."/>
            <person name="Sanders M.J."/>
            <person name="van Tonder A."/>
            <person name="Ginger M.L."/>
            <person name="Field M.C."/>
            <person name="Barry J.D."/>
            <person name="Hertz-Fowler C."/>
            <person name="Berriman M."/>
        </authorList>
    </citation>
    <scope>NUCLEOTIDE SEQUENCE</scope>
    <source>
        <strain evidence="2">Y486</strain>
    </source>
</reference>
<evidence type="ECO:0000256" key="1">
    <source>
        <dbReference type="SAM" id="SignalP"/>
    </source>
</evidence>
<evidence type="ECO:0008006" key="3">
    <source>
        <dbReference type="Google" id="ProtNLM"/>
    </source>
</evidence>
<sequence>MLLCVLVCGALPLLTLFVVLQPHWYWKNYVIVSPLASPLLPPPQITLFFVCSKPSYYHSTSTLSASRAPTSRFVCRACWMFDVLSVRELVFSTDTRFWLVMAISMSPMPTPVTNHLLLLCAGWLASPPFYCSDVVAL</sequence>
<feature type="chain" id="PRO_5003409924" description="Secreted peptide" evidence="1">
    <location>
        <begin position="18"/>
        <end position="137"/>
    </location>
</feature>
<gene>
    <name evidence="2" type="ORF">TVY486_0902960</name>
</gene>
<protein>
    <recommendedName>
        <fullName evidence="3">Secreted peptide</fullName>
    </recommendedName>
</protein>
<feature type="signal peptide" evidence="1">
    <location>
        <begin position="1"/>
        <end position="17"/>
    </location>
</feature>
<dbReference type="EMBL" id="HE573025">
    <property type="protein sequence ID" value="CCC50475.1"/>
    <property type="molecule type" value="Genomic_DNA"/>
</dbReference>
<keyword evidence="1" id="KW-0732">Signal</keyword>
<proteinExistence type="predicted"/>
<dbReference type="AlphaFoldDB" id="G0U2H2"/>
<name>G0U2H2_TRYVY</name>
<accession>G0U2H2</accession>
<dbReference type="VEuPathDB" id="TriTrypDB:TvY486_0902960"/>
<organism evidence="2">
    <name type="scientific">Trypanosoma vivax (strain Y486)</name>
    <dbReference type="NCBI Taxonomy" id="1055687"/>
    <lineage>
        <taxon>Eukaryota</taxon>
        <taxon>Discoba</taxon>
        <taxon>Euglenozoa</taxon>
        <taxon>Kinetoplastea</taxon>
        <taxon>Metakinetoplastina</taxon>
        <taxon>Trypanosomatida</taxon>
        <taxon>Trypanosomatidae</taxon>
        <taxon>Trypanosoma</taxon>
        <taxon>Duttonella</taxon>
    </lineage>
</organism>